<gene>
    <name evidence="2" type="ORF">L6773_07635</name>
</gene>
<sequence>MLYRIFSYLFLFILLPAVLPAQTSTIHESLAIESSVLNKNVNYNIYLPNGYEESNRSYPVLYLLHGYTDNEIGWTQFGEVQQIADEASESLSVTDMIIVMPDAGVSWYINNHDGSVNYEDFFTQELIPHVDETYRTRATKEFRAVAGLSMGGYGTLIMATKHSELFIAAAPLSAAVFLDEEISGMPQENWDNALGTPFGEALEGEDRLTDHYYKNSIIEIMENGDQEAIKSVDYYIDCGDDDFLIRGNLALYDMMVQNEISAEFRVRDGAHTWDYWRTALPDVLEFVSARFQR</sequence>
<accession>A0ABS9KC46</accession>
<dbReference type="Gene3D" id="3.40.50.1820">
    <property type="entry name" value="alpha/beta hydrolase"/>
    <property type="match status" value="1"/>
</dbReference>
<comment type="caution">
    <text evidence="2">The sequence shown here is derived from an EMBL/GenBank/DDBJ whole genome shotgun (WGS) entry which is preliminary data.</text>
</comment>
<keyword evidence="1" id="KW-0732">Signal</keyword>
<dbReference type="InterPro" id="IPR029058">
    <property type="entry name" value="AB_hydrolase_fold"/>
</dbReference>
<evidence type="ECO:0000313" key="2">
    <source>
        <dbReference type="EMBL" id="MCG2588429.1"/>
    </source>
</evidence>
<reference evidence="2" key="2">
    <citation type="submission" date="2024-05" db="EMBL/GenBank/DDBJ databases">
        <title>Rhodohalobacter halophilus gen. nov., sp. nov., a moderately halophilic member of the family Balneolaceae.</title>
        <authorList>
            <person name="Xia J."/>
        </authorList>
    </citation>
    <scope>NUCLEOTIDE SEQUENCE</scope>
    <source>
        <strain evidence="2">WB101</strain>
    </source>
</reference>
<feature type="signal peptide" evidence="1">
    <location>
        <begin position="1"/>
        <end position="21"/>
    </location>
</feature>
<feature type="chain" id="PRO_5046190802" evidence="1">
    <location>
        <begin position="22"/>
        <end position="293"/>
    </location>
</feature>
<evidence type="ECO:0000313" key="3">
    <source>
        <dbReference type="Proteomes" id="UP001165366"/>
    </source>
</evidence>
<dbReference type="Proteomes" id="UP001165366">
    <property type="component" value="Unassembled WGS sequence"/>
</dbReference>
<proteinExistence type="predicted"/>
<dbReference type="EMBL" id="JAKLWS010000007">
    <property type="protein sequence ID" value="MCG2588429.1"/>
    <property type="molecule type" value="Genomic_DNA"/>
</dbReference>
<dbReference type="Pfam" id="PF00756">
    <property type="entry name" value="Esterase"/>
    <property type="match status" value="1"/>
</dbReference>
<protein>
    <submittedName>
        <fullName evidence="2">Esterase family protein</fullName>
    </submittedName>
</protein>
<dbReference type="SUPFAM" id="SSF53474">
    <property type="entry name" value="alpha/beta-Hydrolases"/>
    <property type="match status" value="1"/>
</dbReference>
<organism evidence="2 3">
    <name type="scientific">Rhodohalobacter sulfatireducens</name>
    <dbReference type="NCBI Taxonomy" id="2911366"/>
    <lineage>
        <taxon>Bacteria</taxon>
        <taxon>Pseudomonadati</taxon>
        <taxon>Balneolota</taxon>
        <taxon>Balneolia</taxon>
        <taxon>Balneolales</taxon>
        <taxon>Balneolaceae</taxon>
        <taxon>Rhodohalobacter</taxon>
    </lineage>
</organism>
<dbReference type="InterPro" id="IPR050583">
    <property type="entry name" value="Mycobacterial_A85_antigen"/>
</dbReference>
<evidence type="ECO:0000256" key="1">
    <source>
        <dbReference type="SAM" id="SignalP"/>
    </source>
</evidence>
<dbReference type="RefSeq" id="WP_237853271.1">
    <property type="nucleotide sequence ID" value="NZ_JAKLWS010000007.1"/>
</dbReference>
<dbReference type="PANTHER" id="PTHR48098">
    <property type="entry name" value="ENTEROCHELIN ESTERASE-RELATED"/>
    <property type="match status" value="1"/>
</dbReference>
<dbReference type="InterPro" id="IPR000801">
    <property type="entry name" value="Esterase-like"/>
</dbReference>
<name>A0ABS9KC46_9BACT</name>
<keyword evidence="3" id="KW-1185">Reference proteome</keyword>
<reference evidence="2" key="1">
    <citation type="submission" date="2022-01" db="EMBL/GenBank/DDBJ databases">
        <authorList>
            <person name="Wang Y."/>
        </authorList>
    </citation>
    <scope>NUCLEOTIDE SEQUENCE</scope>
    <source>
        <strain evidence="2">WB101</strain>
    </source>
</reference>
<dbReference type="PANTHER" id="PTHR48098:SF1">
    <property type="entry name" value="DIACYLGLYCEROL ACYLTRANSFERASE_MYCOLYLTRANSFERASE AG85A"/>
    <property type="match status" value="1"/>
</dbReference>